<evidence type="ECO:0000256" key="2">
    <source>
        <dbReference type="ARBA" id="ARBA00006448"/>
    </source>
</evidence>
<dbReference type="InterPro" id="IPR007353">
    <property type="entry name" value="DUF421"/>
</dbReference>
<evidence type="ECO:0000256" key="3">
    <source>
        <dbReference type="ARBA" id="ARBA00022475"/>
    </source>
</evidence>
<dbReference type="InterPro" id="IPR023090">
    <property type="entry name" value="UPF0702_alpha/beta_dom_sf"/>
</dbReference>
<evidence type="ECO:0000256" key="6">
    <source>
        <dbReference type="ARBA" id="ARBA00023136"/>
    </source>
</evidence>
<dbReference type="Pfam" id="PF20730">
    <property type="entry name" value="YetF_N"/>
    <property type="match status" value="1"/>
</dbReference>
<feature type="transmembrane region" description="Helical" evidence="7">
    <location>
        <begin position="67"/>
        <end position="87"/>
    </location>
</feature>
<dbReference type="Gene3D" id="3.30.240.20">
    <property type="entry name" value="bsu07140 like domains"/>
    <property type="match status" value="1"/>
</dbReference>
<feature type="transmembrane region" description="Helical" evidence="7">
    <location>
        <begin position="42"/>
        <end position="61"/>
    </location>
</feature>
<gene>
    <name evidence="10" type="ORF">ELY38_00825</name>
</gene>
<dbReference type="Pfam" id="PF04239">
    <property type="entry name" value="DUF421"/>
    <property type="match status" value="1"/>
</dbReference>
<name>A0A433KX46_9GAMM</name>
<protein>
    <submittedName>
        <fullName evidence="10">DUF421 domain-containing protein</fullName>
    </submittedName>
</protein>
<keyword evidence="6 7" id="KW-0472">Membrane</keyword>
<organism evidence="10 11">
    <name type="scientific">Vreelandella nanhaiensis</name>
    <dbReference type="NCBI Taxonomy" id="1258546"/>
    <lineage>
        <taxon>Bacteria</taxon>
        <taxon>Pseudomonadati</taxon>
        <taxon>Pseudomonadota</taxon>
        <taxon>Gammaproteobacteria</taxon>
        <taxon>Oceanospirillales</taxon>
        <taxon>Halomonadaceae</taxon>
        <taxon>Vreelandella</taxon>
    </lineage>
</organism>
<proteinExistence type="inferred from homology"/>
<dbReference type="EMBL" id="RZHF01000004">
    <property type="protein sequence ID" value="RUR34177.1"/>
    <property type="molecule type" value="Genomic_DNA"/>
</dbReference>
<feature type="domain" description="YetF-like N-terminal transmembrane" evidence="9">
    <location>
        <begin position="15"/>
        <end position="86"/>
    </location>
</feature>
<dbReference type="PANTHER" id="PTHR34582:SF6">
    <property type="entry name" value="UPF0702 TRANSMEMBRANE PROTEIN YCAP"/>
    <property type="match status" value="1"/>
</dbReference>
<comment type="subcellular location">
    <subcellularLocation>
        <location evidence="1">Cell membrane</location>
        <topology evidence="1">Multi-pass membrane protein</topology>
    </subcellularLocation>
</comment>
<feature type="transmembrane region" description="Helical" evidence="7">
    <location>
        <begin position="12"/>
        <end position="30"/>
    </location>
</feature>
<keyword evidence="4 7" id="KW-0812">Transmembrane</keyword>
<evidence type="ECO:0000256" key="4">
    <source>
        <dbReference type="ARBA" id="ARBA00022692"/>
    </source>
</evidence>
<evidence type="ECO:0000256" key="7">
    <source>
        <dbReference type="SAM" id="Phobius"/>
    </source>
</evidence>
<reference evidence="10 11" key="1">
    <citation type="submission" date="2018-12" db="EMBL/GenBank/DDBJ databases">
        <title>three novel Halomonas strain isolated from plants.</title>
        <authorList>
            <person name="Sun C."/>
        </authorList>
    </citation>
    <scope>NUCLEOTIDE SEQUENCE [LARGE SCALE GENOMIC DNA]</scope>
    <source>
        <strain evidence="10 11">JCM 18142</strain>
    </source>
</reference>
<comment type="caution">
    <text evidence="10">The sequence shown here is derived from an EMBL/GenBank/DDBJ whole genome shotgun (WGS) entry which is preliminary data.</text>
</comment>
<evidence type="ECO:0000313" key="11">
    <source>
        <dbReference type="Proteomes" id="UP000287023"/>
    </source>
</evidence>
<accession>A0A433KX46</accession>
<dbReference type="Proteomes" id="UP000287023">
    <property type="component" value="Unassembled WGS sequence"/>
</dbReference>
<dbReference type="AlphaFoldDB" id="A0A433KX46"/>
<evidence type="ECO:0000256" key="5">
    <source>
        <dbReference type="ARBA" id="ARBA00022989"/>
    </source>
</evidence>
<dbReference type="OrthoDB" id="9793799at2"/>
<dbReference type="RefSeq" id="WP_127059630.1">
    <property type="nucleotide sequence ID" value="NZ_RZHF01000004.1"/>
</dbReference>
<keyword evidence="3" id="KW-1003">Cell membrane</keyword>
<comment type="similarity">
    <text evidence="2">Belongs to the UPF0702 family.</text>
</comment>
<evidence type="ECO:0000259" key="9">
    <source>
        <dbReference type="Pfam" id="PF20730"/>
    </source>
</evidence>
<keyword evidence="5 7" id="KW-1133">Transmembrane helix</keyword>
<dbReference type="InterPro" id="IPR048454">
    <property type="entry name" value="YetF_N"/>
</dbReference>
<dbReference type="GO" id="GO:0005886">
    <property type="term" value="C:plasma membrane"/>
    <property type="evidence" value="ECO:0007669"/>
    <property type="project" value="UniProtKB-SubCell"/>
</dbReference>
<evidence type="ECO:0000313" key="10">
    <source>
        <dbReference type="EMBL" id="RUR34177.1"/>
    </source>
</evidence>
<sequence length="174" mass="19147">MDSIFFNGWENLFRTLIIGLLAYGVLVLFLRLSGNRTLSKMNAFDLIVTVALGSTLATILLSKDVALAEGALALGLLIFLQFAITWLSVRKRWVKRLVTGEPLMLLYRGEFLTKALREARVTHDEVRAAIRSNGLGCVSEAHAVILETDGSLSVVKKGDSRADSSLEGVRQLDR</sequence>
<feature type="domain" description="YetF C-terminal" evidence="8">
    <location>
        <begin position="91"/>
        <end position="160"/>
    </location>
</feature>
<keyword evidence="11" id="KW-1185">Reference proteome</keyword>
<dbReference type="PANTHER" id="PTHR34582">
    <property type="entry name" value="UPF0702 TRANSMEMBRANE PROTEIN YCAP"/>
    <property type="match status" value="1"/>
</dbReference>
<evidence type="ECO:0000256" key="1">
    <source>
        <dbReference type="ARBA" id="ARBA00004651"/>
    </source>
</evidence>
<evidence type="ECO:0000259" key="8">
    <source>
        <dbReference type="Pfam" id="PF04239"/>
    </source>
</evidence>